<evidence type="ECO:0000256" key="1">
    <source>
        <dbReference type="SAM" id="Phobius"/>
    </source>
</evidence>
<proteinExistence type="predicted"/>
<dbReference type="Proteomes" id="UP001271274">
    <property type="component" value="Unassembled WGS sequence"/>
</dbReference>
<dbReference type="RefSeq" id="WP_319061402.1">
    <property type="nucleotide sequence ID" value="NZ_JARAYT010000001.1"/>
</dbReference>
<dbReference type="EMBL" id="JARAYU010000001">
    <property type="protein sequence ID" value="MDX3698437.1"/>
    <property type="molecule type" value="Genomic_DNA"/>
</dbReference>
<keyword evidence="3" id="KW-1185">Reference proteome</keyword>
<sequence>MNFIVALVAAAASLALESWLAMLTVGALHSEVAQVPAISFSGAIWLAVLVKLLVGTATANVLQARA</sequence>
<name>A0ABU4N749_9ACTN</name>
<comment type="caution">
    <text evidence="2">The sequence shown here is derived from an EMBL/GenBank/DDBJ whole genome shotgun (WGS) entry which is preliminary data.</text>
</comment>
<evidence type="ECO:0000313" key="2">
    <source>
        <dbReference type="EMBL" id="MDX3698437.1"/>
    </source>
</evidence>
<feature type="transmembrane region" description="Helical" evidence="1">
    <location>
        <begin position="43"/>
        <end position="62"/>
    </location>
</feature>
<organism evidence="2 3">
    <name type="scientific">Streptomyces europaeiscabiei</name>
    <dbReference type="NCBI Taxonomy" id="146819"/>
    <lineage>
        <taxon>Bacteria</taxon>
        <taxon>Bacillati</taxon>
        <taxon>Actinomycetota</taxon>
        <taxon>Actinomycetes</taxon>
        <taxon>Kitasatosporales</taxon>
        <taxon>Streptomycetaceae</taxon>
        <taxon>Streptomyces</taxon>
    </lineage>
</organism>
<accession>A0ABU4N749</accession>
<reference evidence="2 3" key="1">
    <citation type="journal article" date="2023" name="Microb. Genom.">
        <title>Mesoterricola silvestris gen. nov., sp. nov., Mesoterricola sediminis sp. nov., Geothrix oryzae sp. nov., Geothrix edaphica sp. nov., Geothrix rubra sp. nov., and Geothrix limicola sp. nov., six novel members of Acidobacteriota isolated from soils.</title>
        <authorList>
            <person name="Weisberg A.J."/>
            <person name="Pearce E."/>
            <person name="Kramer C.G."/>
            <person name="Chang J.H."/>
            <person name="Clarke C.R."/>
        </authorList>
    </citation>
    <scope>NUCLEOTIDE SEQUENCE [LARGE SCALE GENOMIC DNA]</scope>
    <source>
        <strain evidence="2 3">ID09-01A</strain>
    </source>
</reference>
<keyword evidence="1" id="KW-0812">Transmembrane</keyword>
<evidence type="ECO:0000313" key="3">
    <source>
        <dbReference type="Proteomes" id="UP001271274"/>
    </source>
</evidence>
<keyword evidence="1" id="KW-0472">Membrane</keyword>
<keyword evidence="1" id="KW-1133">Transmembrane helix</keyword>
<protein>
    <submittedName>
        <fullName evidence="2">Uncharacterized protein</fullName>
    </submittedName>
</protein>
<gene>
    <name evidence="2" type="ORF">PV662_01435</name>
</gene>